<gene>
    <name evidence="3" type="ORF">CC84DRAFT_1257703</name>
</gene>
<accession>A0A177CN74</accession>
<evidence type="ECO:0000313" key="3">
    <source>
        <dbReference type="EMBL" id="OAG08963.1"/>
    </source>
</evidence>
<keyword evidence="4" id="KW-1185">Reference proteome</keyword>
<dbReference type="STRING" id="1460663.A0A177CN74"/>
<dbReference type="Pfam" id="PF24883">
    <property type="entry name" value="NPHP3_N"/>
    <property type="match status" value="1"/>
</dbReference>
<dbReference type="Gene3D" id="3.40.50.300">
    <property type="entry name" value="P-loop containing nucleotide triphosphate hydrolases"/>
    <property type="match status" value="1"/>
</dbReference>
<sequence length="804" mass="92277">MDPLAGLSLACNIMQVIQFSAETMAVFRRLNEGKSPDPYVEVNSQSLVAATERLKSTLNTRSVIHGVPRDASLLQVCNEVVLVADALHKHAQKSLPAKGESKTKLIRKSVAFQLKHRSATEKLSRQLDKLQHRMESEVLIDLRQTLKQDHSDLVDRLQALDKDLIDFRANLIAGQTRLEDLVDRESGEIKKTIADEAQKTRNYNSQSAQETRDFINATHKERINDTAYQQFLNSFRFVDINARRNTIEFSHPETFEWIFAEPEDSQSSDDVAPNWSSFPEWLRGGTGLYWISGKAGAGKSTLMKFLLESQRTRQILSENSPNTMVVSAFIWSLGSSMQKTLIGVLCTLLYDMFAQDRELCWCQFRGRQGEFHLKQESSDWSLQELVLLFSTVAENCPRPLCIFIDGLDEIDRSKPTEITRLMGWLESARNLKNLQLCVSSRPEPTFENRLQEHPHLRVQDLTAKDTERYVSDSLRGLESDLKASPQDLQDLIATIVDRAEGVFLWAHLVVEHIRTDADYFPTWKMLVQRVDELPSGLHSMYKAMWERHNGDSDVYRAETASYLNTLLARDSYWNSDQLLMMMLKFSVNVQDNIFKGGQAVSLEFLVHECSRFDFEVQKDDSKQKYHVSRCVSKPINNTNLRMDLMELNARLCDSKLHVKVTSDLHNLAAEQDPATTVTGPVYDIPVDDIDTLFYHDKYLEQPTLDTTETLNYLIERGHLSEQRLDPVNPLRAFLDDDLKPQERAQFDEIDWSPEIDCECFERESRAVIESERRAGNLKAVAPFDGGMQLRKAAKKWWEEVKERV</sequence>
<dbReference type="GeneID" id="28768242"/>
<dbReference type="RefSeq" id="XP_018039328.1">
    <property type="nucleotide sequence ID" value="XM_018184756.1"/>
</dbReference>
<dbReference type="PANTHER" id="PTHR10039:SF5">
    <property type="entry name" value="NACHT DOMAIN-CONTAINING PROTEIN"/>
    <property type="match status" value="1"/>
</dbReference>
<proteinExistence type="predicted"/>
<dbReference type="InterPro" id="IPR056884">
    <property type="entry name" value="NPHP3-like_N"/>
</dbReference>
<feature type="domain" description="Nephrocystin 3-like N-terminal" evidence="2">
    <location>
        <begin position="276"/>
        <end position="441"/>
    </location>
</feature>
<dbReference type="PANTHER" id="PTHR10039">
    <property type="entry name" value="AMELOGENIN"/>
    <property type="match status" value="1"/>
</dbReference>
<organism evidence="3 4">
    <name type="scientific">Paraphaeosphaeria sporulosa</name>
    <dbReference type="NCBI Taxonomy" id="1460663"/>
    <lineage>
        <taxon>Eukaryota</taxon>
        <taxon>Fungi</taxon>
        <taxon>Dikarya</taxon>
        <taxon>Ascomycota</taxon>
        <taxon>Pezizomycotina</taxon>
        <taxon>Dothideomycetes</taxon>
        <taxon>Pleosporomycetidae</taxon>
        <taxon>Pleosporales</taxon>
        <taxon>Massarineae</taxon>
        <taxon>Didymosphaeriaceae</taxon>
        <taxon>Paraphaeosphaeria</taxon>
    </lineage>
</organism>
<dbReference type="AlphaFoldDB" id="A0A177CN74"/>
<dbReference type="OrthoDB" id="443402at2759"/>
<evidence type="ECO:0000313" key="4">
    <source>
        <dbReference type="Proteomes" id="UP000077069"/>
    </source>
</evidence>
<name>A0A177CN74_9PLEO</name>
<evidence type="ECO:0000256" key="1">
    <source>
        <dbReference type="ARBA" id="ARBA00022737"/>
    </source>
</evidence>
<dbReference type="InParanoid" id="A0A177CN74"/>
<dbReference type="SUPFAM" id="SSF52540">
    <property type="entry name" value="P-loop containing nucleoside triphosphate hydrolases"/>
    <property type="match status" value="1"/>
</dbReference>
<evidence type="ECO:0000259" key="2">
    <source>
        <dbReference type="Pfam" id="PF24883"/>
    </source>
</evidence>
<dbReference type="EMBL" id="KV441550">
    <property type="protein sequence ID" value="OAG08963.1"/>
    <property type="molecule type" value="Genomic_DNA"/>
</dbReference>
<dbReference type="Proteomes" id="UP000077069">
    <property type="component" value="Unassembled WGS sequence"/>
</dbReference>
<protein>
    <recommendedName>
        <fullName evidence="2">Nephrocystin 3-like N-terminal domain-containing protein</fullName>
    </recommendedName>
</protein>
<dbReference type="InterPro" id="IPR027417">
    <property type="entry name" value="P-loop_NTPase"/>
</dbReference>
<reference evidence="3 4" key="1">
    <citation type="submission" date="2016-05" db="EMBL/GenBank/DDBJ databases">
        <title>Comparative analysis of secretome profiles of manganese(II)-oxidizing ascomycete fungi.</title>
        <authorList>
            <consortium name="DOE Joint Genome Institute"/>
            <person name="Zeiner C.A."/>
            <person name="Purvine S.O."/>
            <person name="Zink E.M."/>
            <person name="Wu S."/>
            <person name="Pasa-Tolic L."/>
            <person name="Chaput D.L."/>
            <person name="Haridas S."/>
            <person name="Grigoriev I.V."/>
            <person name="Santelli C.M."/>
            <person name="Hansel C.M."/>
        </authorList>
    </citation>
    <scope>NUCLEOTIDE SEQUENCE [LARGE SCALE GENOMIC DNA]</scope>
    <source>
        <strain evidence="3 4">AP3s5-JAC2a</strain>
    </source>
</reference>
<keyword evidence="1" id="KW-0677">Repeat</keyword>